<evidence type="ECO:0000313" key="2">
    <source>
        <dbReference type="EMBL" id="KAJ7777504.1"/>
    </source>
</evidence>
<dbReference type="Gene3D" id="3.10.110.10">
    <property type="entry name" value="Ubiquitin Conjugating Enzyme"/>
    <property type="match status" value="1"/>
</dbReference>
<name>A0AAD7HHM0_9AGAR</name>
<evidence type="ECO:0008006" key="4">
    <source>
        <dbReference type="Google" id="ProtNLM"/>
    </source>
</evidence>
<protein>
    <recommendedName>
        <fullName evidence="4">UBC core domain-containing protein</fullName>
    </recommendedName>
</protein>
<sequence length="327" mass="36039">MDTRQLLPIASTSPRRDCAGLIIANATTIPCLRFHRAPHPETYPRSRNLYGTSTKRARGAVVCPHLRAILANGSTLVLCRVVNGIPRRDVVGRIQGEAKFQKALKSATETDPNAKYASLYPFQGSALRHWHSVYRLSATGCVFSEGRPLNYNSSVYLAKEAQTSTGHYAAGRRACWCKSKLGPTSCITQVDYVGLTMASGDVAAAFKTRKGTIPFVKLDPAPAIRQQNKHLRVPGYQDMKREKVNSLIFEIRFPPTYPIGPPYFRIITPRFLPLMHVTGGDSICMDLLHPTAGSPATVSPSCSGRSFRMIRQLLPVNRLTDLPVDFG</sequence>
<reference evidence="1" key="1">
    <citation type="submission" date="2023-03" db="EMBL/GenBank/DDBJ databases">
        <title>Massive genome expansion in bonnet fungi (Mycena s.s.) driven by repeated elements and novel gene families across ecological guilds.</title>
        <authorList>
            <consortium name="Lawrence Berkeley National Laboratory"/>
            <person name="Harder C.B."/>
            <person name="Miyauchi S."/>
            <person name="Viragh M."/>
            <person name="Kuo A."/>
            <person name="Thoen E."/>
            <person name="Andreopoulos B."/>
            <person name="Lu D."/>
            <person name="Skrede I."/>
            <person name="Drula E."/>
            <person name="Henrissat B."/>
            <person name="Morin E."/>
            <person name="Kohler A."/>
            <person name="Barry K."/>
            <person name="LaButti K."/>
            <person name="Morin E."/>
            <person name="Salamov A."/>
            <person name="Lipzen A."/>
            <person name="Mereny Z."/>
            <person name="Hegedus B."/>
            <person name="Baldrian P."/>
            <person name="Stursova M."/>
            <person name="Weitz H."/>
            <person name="Taylor A."/>
            <person name="Grigoriev I.V."/>
            <person name="Nagy L.G."/>
            <person name="Martin F."/>
            <person name="Kauserud H."/>
        </authorList>
    </citation>
    <scope>NUCLEOTIDE SEQUENCE</scope>
    <source>
        <strain evidence="1">CBHHK188m</strain>
    </source>
</reference>
<evidence type="ECO:0000313" key="3">
    <source>
        <dbReference type="Proteomes" id="UP001215280"/>
    </source>
</evidence>
<dbReference type="EMBL" id="JARJLG010000010">
    <property type="protein sequence ID" value="KAJ7777504.1"/>
    <property type="molecule type" value="Genomic_DNA"/>
</dbReference>
<dbReference type="Proteomes" id="UP001215280">
    <property type="component" value="Unassembled WGS sequence"/>
</dbReference>
<accession>A0AAD7HHM0</accession>
<organism evidence="1 3">
    <name type="scientific">Mycena maculata</name>
    <dbReference type="NCBI Taxonomy" id="230809"/>
    <lineage>
        <taxon>Eukaryota</taxon>
        <taxon>Fungi</taxon>
        <taxon>Dikarya</taxon>
        <taxon>Basidiomycota</taxon>
        <taxon>Agaricomycotina</taxon>
        <taxon>Agaricomycetes</taxon>
        <taxon>Agaricomycetidae</taxon>
        <taxon>Agaricales</taxon>
        <taxon>Marasmiineae</taxon>
        <taxon>Mycenaceae</taxon>
        <taxon>Mycena</taxon>
    </lineage>
</organism>
<gene>
    <name evidence="1" type="ORF">DFH07DRAFT_972431</name>
    <name evidence="2" type="ORF">DFH07DRAFT_976345</name>
</gene>
<evidence type="ECO:0000313" key="1">
    <source>
        <dbReference type="EMBL" id="KAJ7720966.1"/>
    </source>
</evidence>
<dbReference type="InterPro" id="IPR016135">
    <property type="entry name" value="UBQ-conjugating_enzyme/RWD"/>
</dbReference>
<proteinExistence type="predicted"/>
<comment type="caution">
    <text evidence="1">The sequence shown here is derived from an EMBL/GenBank/DDBJ whole genome shotgun (WGS) entry which is preliminary data.</text>
</comment>
<dbReference type="EMBL" id="JARJLG010000273">
    <property type="protein sequence ID" value="KAJ7720966.1"/>
    <property type="molecule type" value="Genomic_DNA"/>
</dbReference>
<keyword evidence="3" id="KW-1185">Reference proteome</keyword>
<dbReference type="AlphaFoldDB" id="A0AAD7HHM0"/>
<dbReference type="SUPFAM" id="SSF54495">
    <property type="entry name" value="UBC-like"/>
    <property type="match status" value="1"/>
</dbReference>